<evidence type="ECO:0000313" key="2">
    <source>
        <dbReference type="Proteomes" id="UP001197247"/>
    </source>
</evidence>
<reference evidence="1 2" key="1">
    <citation type="submission" date="2021-05" db="EMBL/GenBank/DDBJ databases">
        <title>Kineosporia and Streptomyces sp. nov. two new marine actinobacteria isolated from Coral.</title>
        <authorList>
            <person name="Buangrab K."/>
            <person name="Sutthacheep M."/>
            <person name="Yeemin T."/>
            <person name="Harunari E."/>
            <person name="Igarashi Y."/>
            <person name="Kanchanasin P."/>
            <person name="Tanasupawat S."/>
            <person name="Phongsopitanun W."/>
        </authorList>
    </citation>
    <scope>NUCLEOTIDE SEQUENCE [LARGE SCALE GENOMIC DNA]</scope>
    <source>
        <strain evidence="1 2">J2-2</strain>
    </source>
</reference>
<dbReference type="EMBL" id="JAHBAY010000019">
    <property type="protein sequence ID" value="MBT0773626.1"/>
    <property type="molecule type" value="Genomic_DNA"/>
</dbReference>
<dbReference type="RefSeq" id="WP_214160168.1">
    <property type="nucleotide sequence ID" value="NZ_JAHBAY010000019.1"/>
</dbReference>
<dbReference type="Proteomes" id="UP001197247">
    <property type="component" value="Unassembled WGS sequence"/>
</dbReference>
<keyword evidence="2" id="KW-1185">Reference proteome</keyword>
<accession>A0ABS5TS40</accession>
<sequence>MNAPTMRLGYDEDIALFGCGAVMRAVTSDVVPRRDAGSFDDLGSEDDLAARDGLDAVIRRSR</sequence>
<evidence type="ECO:0000313" key="1">
    <source>
        <dbReference type="EMBL" id="MBT0773626.1"/>
    </source>
</evidence>
<proteinExistence type="predicted"/>
<comment type="caution">
    <text evidence="1">The sequence shown here is derived from an EMBL/GenBank/DDBJ whole genome shotgun (WGS) entry which is preliminary data.</text>
</comment>
<organism evidence="1 2">
    <name type="scientific">Kineosporia corallincola</name>
    <dbReference type="NCBI Taxonomy" id="2835133"/>
    <lineage>
        <taxon>Bacteria</taxon>
        <taxon>Bacillati</taxon>
        <taxon>Actinomycetota</taxon>
        <taxon>Actinomycetes</taxon>
        <taxon>Kineosporiales</taxon>
        <taxon>Kineosporiaceae</taxon>
        <taxon>Kineosporia</taxon>
    </lineage>
</organism>
<protein>
    <submittedName>
        <fullName evidence="1">Uncharacterized protein</fullName>
    </submittedName>
</protein>
<name>A0ABS5TS40_9ACTN</name>
<gene>
    <name evidence="1" type="ORF">KIH74_32075</name>
</gene>